<dbReference type="Pfam" id="PF08236">
    <property type="entry name" value="SRI"/>
    <property type="match status" value="1"/>
</dbReference>
<feature type="compositionally biased region" description="Basic residues" evidence="3">
    <location>
        <begin position="49"/>
        <end position="64"/>
    </location>
</feature>
<dbReference type="EMBL" id="JBDJPC010000005">
    <property type="protein sequence ID" value="KAL1502580.1"/>
    <property type="molecule type" value="Genomic_DNA"/>
</dbReference>
<feature type="compositionally biased region" description="Basic residues" evidence="3">
    <location>
        <begin position="29"/>
        <end position="39"/>
    </location>
</feature>
<keyword evidence="2" id="KW-0539">Nucleus</keyword>
<sequence>MSNTTDKKSLFGESDEESVRKDQDSDEKRRHKDRKRDKKHNQDRERSSERKKHHKDRSEKRRHSSDKNNERDEDRKRRKRHENESDIYLGDIVRKERLSQENGANKQNLNETLGLTSENGNSAQSNNKDSDEIALNNKNSAGNQREDLTNALTETHNNDGEEIDNLQQSPKLVIDTKGERNVQQQNNTDISNANSNKPKLKKKEVGLLVVKLLTPAYIDKRFESREIFKAMARKISHHLANKDEEEIKDYVKRFLNRNLEITSKTSI</sequence>
<feature type="domain" description="Set2 Rpb1 interacting" evidence="4">
    <location>
        <begin position="202"/>
        <end position="261"/>
    </location>
</feature>
<evidence type="ECO:0000256" key="2">
    <source>
        <dbReference type="ARBA" id="ARBA00023242"/>
    </source>
</evidence>
<dbReference type="InterPro" id="IPR013257">
    <property type="entry name" value="SRI"/>
</dbReference>
<evidence type="ECO:0000256" key="1">
    <source>
        <dbReference type="ARBA" id="ARBA00004123"/>
    </source>
</evidence>
<name>A0ABD1EVD8_HYPHA</name>
<comment type="subcellular location">
    <subcellularLocation>
        <location evidence="1">Nucleus</location>
    </subcellularLocation>
</comment>
<dbReference type="AlphaFoldDB" id="A0ABD1EVD8"/>
<dbReference type="Proteomes" id="UP001566132">
    <property type="component" value="Unassembled WGS sequence"/>
</dbReference>
<proteinExistence type="predicted"/>
<feature type="region of interest" description="Disordered" evidence="3">
    <location>
        <begin position="1"/>
        <end position="82"/>
    </location>
</feature>
<accession>A0ABD1EVD8</accession>
<feature type="compositionally biased region" description="Polar residues" evidence="3">
    <location>
        <begin position="100"/>
        <end position="127"/>
    </location>
</feature>
<keyword evidence="6" id="KW-1185">Reference proteome</keyword>
<reference evidence="5 6" key="1">
    <citation type="submission" date="2024-05" db="EMBL/GenBank/DDBJ databases">
        <title>Genetic variation in Jamaican populations of the coffee berry borer (Hypothenemus hampei).</title>
        <authorList>
            <person name="Errbii M."/>
            <person name="Myrie A."/>
        </authorList>
    </citation>
    <scope>NUCLEOTIDE SEQUENCE [LARGE SCALE GENOMIC DNA]</scope>
    <source>
        <strain evidence="5">JA-Hopewell-2020-01-JO</strain>
        <tissue evidence="5">Whole body</tissue>
    </source>
</reference>
<evidence type="ECO:0000256" key="3">
    <source>
        <dbReference type="SAM" id="MobiDB-lite"/>
    </source>
</evidence>
<organism evidence="5 6">
    <name type="scientific">Hypothenemus hampei</name>
    <name type="common">Coffee berry borer</name>
    <dbReference type="NCBI Taxonomy" id="57062"/>
    <lineage>
        <taxon>Eukaryota</taxon>
        <taxon>Metazoa</taxon>
        <taxon>Ecdysozoa</taxon>
        <taxon>Arthropoda</taxon>
        <taxon>Hexapoda</taxon>
        <taxon>Insecta</taxon>
        <taxon>Pterygota</taxon>
        <taxon>Neoptera</taxon>
        <taxon>Endopterygota</taxon>
        <taxon>Coleoptera</taxon>
        <taxon>Polyphaga</taxon>
        <taxon>Cucujiformia</taxon>
        <taxon>Curculionidae</taxon>
        <taxon>Scolytinae</taxon>
        <taxon>Hypothenemus</taxon>
    </lineage>
</organism>
<gene>
    <name evidence="5" type="ORF">ABEB36_007704</name>
</gene>
<evidence type="ECO:0000259" key="4">
    <source>
        <dbReference type="Pfam" id="PF08236"/>
    </source>
</evidence>
<protein>
    <recommendedName>
        <fullName evidence="4">Set2 Rpb1 interacting domain-containing protein</fullName>
    </recommendedName>
</protein>
<feature type="region of interest" description="Disordered" evidence="3">
    <location>
        <begin position="98"/>
        <end position="144"/>
    </location>
</feature>
<feature type="compositionally biased region" description="Basic and acidic residues" evidence="3">
    <location>
        <begin position="1"/>
        <end position="10"/>
    </location>
</feature>
<feature type="compositionally biased region" description="Basic and acidic residues" evidence="3">
    <location>
        <begin position="17"/>
        <end position="28"/>
    </location>
</feature>
<evidence type="ECO:0000313" key="6">
    <source>
        <dbReference type="Proteomes" id="UP001566132"/>
    </source>
</evidence>
<feature type="compositionally biased region" description="Basic and acidic residues" evidence="3">
    <location>
        <begin position="65"/>
        <end position="75"/>
    </location>
</feature>
<evidence type="ECO:0000313" key="5">
    <source>
        <dbReference type="EMBL" id="KAL1502580.1"/>
    </source>
</evidence>
<comment type="caution">
    <text evidence="5">The sequence shown here is derived from an EMBL/GenBank/DDBJ whole genome shotgun (WGS) entry which is preliminary data.</text>
</comment>